<dbReference type="InterPro" id="IPR027443">
    <property type="entry name" value="IPNS-like_sf"/>
</dbReference>
<dbReference type="GO" id="GO:0009693">
    <property type="term" value="P:ethylene biosynthetic process"/>
    <property type="evidence" value="ECO:0007669"/>
    <property type="project" value="UniProtKB-KW"/>
</dbReference>
<dbReference type="EC" id="1.14.20.7" evidence="2"/>
<evidence type="ECO:0000256" key="2">
    <source>
        <dbReference type="ARBA" id="ARBA00012293"/>
    </source>
</evidence>
<dbReference type="STRING" id="856793.MICA_1921"/>
<dbReference type="SUPFAM" id="SSF51197">
    <property type="entry name" value="Clavaminate synthase-like"/>
    <property type="match status" value="1"/>
</dbReference>
<reference evidence="12 13" key="1">
    <citation type="journal article" date="2011" name="BMC Genomics">
        <title>Genomic insights into an obligate epibiotic bacterial predator: Micavibrio aeruginosavorus ARL-13.</title>
        <authorList>
            <person name="Wang Z."/>
            <person name="Kadouri D."/>
            <person name="Wu M."/>
        </authorList>
    </citation>
    <scope>NUCLEOTIDE SEQUENCE [LARGE SCALE GENOMIC DNA]</scope>
    <source>
        <strain evidence="12 13">ARL-13</strain>
    </source>
</reference>
<evidence type="ECO:0000256" key="8">
    <source>
        <dbReference type="ARBA" id="ARBA00047725"/>
    </source>
</evidence>
<dbReference type="Pfam" id="PF14226">
    <property type="entry name" value="DIOX_N"/>
    <property type="match status" value="1"/>
</dbReference>
<evidence type="ECO:0000256" key="5">
    <source>
        <dbReference type="ARBA" id="ARBA00022666"/>
    </source>
</evidence>
<evidence type="ECO:0000256" key="7">
    <source>
        <dbReference type="ARBA" id="ARBA00031282"/>
    </source>
</evidence>
<evidence type="ECO:0000256" key="4">
    <source>
        <dbReference type="ARBA" id="ARBA00019045"/>
    </source>
</evidence>
<evidence type="ECO:0000256" key="3">
    <source>
        <dbReference type="ARBA" id="ARBA00012531"/>
    </source>
</evidence>
<name>G2KMD6_MICAA</name>
<keyword evidence="5" id="KW-0266">Ethylene biosynthesis</keyword>
<gene>
    <name evidence="12" type="ordered locus">MICA_1921</name>
</gene>
<feature type="domain" description="Fe2OG dioxygenase" evidence="11">
    <location>
        <begin position="161"/>
        <end position="254"/>
    </location>
</feature>
<dbReference type="PROSITE" id="PS51471">
    <property type="entry name" value="FE2OG_OXY"/>
    <property type="match status" value="1"/>
</dbReference>
<dbReference type="InterPro" id="IPR026992">
    <property type="entry name" value="DIOX_N"/>
</dbReference>
<comment type="similarity">
    <text evidence="10">Belongs to the iron/ascorbate-dependent oxidoreductase family.</text>
</comment>
<organism evidence="12 13">
    <name type="scientific">Micavibrio aeruginosavorus (strain ARL-13)</name>
    <dbReference type="NCBI Taxonomy" id="856793"/>
    <lineage>
        <taxon>Bacteria</taxon>
        <taxon>Pseudomonadati</taxon>
        <taxon>Bdellovibrionota</taxon>
        <taxon>Bdellovibrionia</taxon>
        <taxon>Bdellovibrionales</taxon>
        <taxon>Pseudobdellovibrionaceae</taxon>
        <taxon>Micavibrio</taxon>
    </lineage>
</organism>
<dbReference type="GO" id="GO:0102276">
    <property type="term" value="F:2-oxoglutarate oxygenase/decarboxylase (ethylene-forming) activity"/>
    <property type="evidence" value="ECO:0007669"/>
    <property type="project" value="UniProtKB-EC"/>
</dbReference>
<evidence type="ECO:0000256" key="10">
    <source>
        <dbReference type="RuleBase" id="RU003682"/>
    </source>
</evidence>
<dbReference type="KEGG" id="mai:MICA_1921"/>
<dbReference type="EMBL" id="CP002382">
    <property type="protein sequence ID" value="AEP10230.1"/>
    <property type="molecule type" value="Genomic_DNA"/>
</dbReference>
<evidence type="ECO:0000313" key="12">
    <source>
        <dbReference type="EMBL" id="AEP10230.1"/>
    </source>
</evidence>
<keyword evidence="10" id="KW-0479">Metal-binding</keyword>
<keyword evidence="10" id="KW-0560">Oxidoreductase</keyword>
<comment type="pathway">
    <text evidence="1">Alkene biosynthesis; ethylene biosynthesis via 2-oxoglutarate.</text>
</comment>
<dbReference type="OrthoDB" id="21825at2"/>
<dbReference type="AlphaFoldDB" id="G2KMD6"/>
<dbReference type="Gene3D" id="2.60.120.330">
    <property type="entry name" value="B-lactam Antibiotic, Isopenicillin N Synthase, Chain"/>
    <property type="match status" value="1"/>
</dbReference>
<accession>G2KMD6</accession>
<evidence type="ECO:0000313" key="13">
    <source>
        <dbReference type="Proteomes" id="UP000009286"/>
    </source>
</evidence>
<dbReference type="HOGENOM" id="CLU_010119_6_3_5"/>
<dbReference type="InterPro" id="IPR050231">
    <property type="entry name" value="Iron_ascorbate_oxido_reductase"/>
</dbReference>
<dbReference type="eggNOG" id="COG3491">
    <property type="taxonomic scope" value="Bacteria"/>
</dbReference>
<dbReference type="EC" id="1.13.12.19" evidence="3"/>
<sequence length="311" mass="35081">MIPVFDLRDYDADPAAFAAAFGKAFHDFGFVRVRGHGISKDIITQAEDNARQFFRKRPATKDRHQMHGNEGLIGYSRNHETARGQDVPDMKEQWNIRARLPSGHPLAGQEQKILTVPRQSSFKPSMMSLYSAFEDLTARVVKPLAVYMGEDEAFFDDKLQDSLSMMRLLHYPKAGSAANHLDLNFLTWLRADEPGLFVTARDGHEYAVVAESDDELILNGGMMLGLMTNNDLKPSWHRVEAHSPRQTIVFFVHPNPDVILTPLKKFNQVADGVRPDYFPPAGADGRVAVSVRDFVTWQIQQIHKTKDAPKP</sequence>
<evidence type="ECO:0000256" key="1">
    <source>
        <dbReference type="ARBA" id="ARBA00004767"/>
    </source>
</evidence>
<dbReference type="InterPro" id="IPR044861">
    <property type="entry name" value="IPNS-like_FE2OG_OXY"/>
</dbReference>
<keyword evidence="13" id="KW-1185">Reference proteome</keyword>
<protein>
    <recommendedName>
        <fullName evidence="4">2-oxoglutarate-dependent ethylene/succinate-forming enzyme</fullName>
        <ecNumber evidence="3">1.13.12.19</ecNumber>
        <ecNumber evidence="2">1.14.20.7</ecNumber>
    </recommendedName>
    <alternativeName>
        <fullName evidence="6">2-oxoglutarate dioxygenase (ethylene-forming)</fullName>
    </alternativeName>
    <alternativeName>
        <fullName evidence="7">2-oxoglutarate/L-arginine monooxygenase/decarboxylase (succinate-forming)</fullName>
    </alternativeName>
</protein>
<evidence type="ECO:0000256" key="6">
    <source>
        <dbReference type="ARBA" id="ARBA00031011"/>
    </source>
</evidence>
<dbReference type="RefSeq" id="WP_014103453.1">
    <property type="nucleotide sequence ID" value="NC_016026.1"/>
</dbReference>
<dbReference type="Pfam" id="PF03171">
    <property type="entry name" value="2OG-FeII_Oxy"/>
    <property type="match status" value="1"/>
</dbReference>
<evidence type="ECO:0000259" key="11">
    <source>
        <dbReference type="PROSITE" id="PS51471"/>
    </source>
</evidence>
<dbReference type="PANTHER" id="PTHR47990">
    <property type="entry name" value="2-OXOGLUTARATE (2OG) AND FE(II)-DEPENDENT OXYGENASE SUPERFAMILY PROTEIN-RELATED"/>
    <property type="match status" value="1"/>
</dbReference>
<dbReference type="InterPro" id="IPR005123">
    <property type="entry name" value="Oxoglu/Fe-dep_dioxygenase_dom"/>
</dbReference>
<comment type="catalytic activity">
    <reaction evidence="9">
        <text>L-arginine + 2-oxoglutarate + O2 = guanidine + L-glutamate 5-semialdehyde + succinate + CO2</text>
        <dbReference type="Rhea" id="RHEA:31535"/>
        <dbReference type="ChEBI" id="CHEBI:15379"/>
        <dbReference type="ChEBI" id="CHEBI:16526"/>
        <dbReference type="ChEBI" id="CHEBI:16810"/>
        <dbReference type="ChEBI" id="CHEBI:30031"/>
        <dbReference type="ChEBI" id="CHEBI:30087"/>
        <dbReference type="ChEBI" id="CHEBI:32682"/>
        <dbReference type="ChEBI" id="CHEBI:58066"/>
        <dbReference type="EC" id="1.14.20.7"/>
    </reaction>
</comment>
<evidence type="ECO:0000256" key="9">
    <source>
        <dbReference type="ARBA" id="ARBA00049359"/>
    </source>
</evidence>
<dbReference type="GO" id="GO:0046872">
    <property type="term" value="F:metal ion binding"/>
    <property type="evidence" value="ECO:0007669"/>
    <property type="project" value="UniProtKB-KW"/>
</dbReference>
<keyword evidence="10" id="KW-0408">Iron</keyword>
<dbReference type="Proteomes" id="UP000009286">
    <property type="component" value="Chromosome"/>
</dbReference>
<proteinExistence type="inferred from homology"/>
<comment type="catalytic activity">
    <reaction evidence="8">
        <text>2-oxoglutarate + O2 + 2 H(+) = ethene + 3 CO2 + H2O</text>
        <dbReference type="Rhea" id="RHEA:31523"/>
        <dbReference type="ChEBI" id="CHEBI:15377"/>
        <dbReference type="ChEBI" id="CHEBI:15378"/>
        <dbReference type="ChEBI" id="CHEBI:15379"/>
        <dbReference type="ChEBI" id="CHEBI:16526"/>
        <dbReference type="ChEBI" id="CHEBI:16810"/>
        <dbReference type="ChEBI" id="CHEBI:18153"/>
        <dbReference type="EC" id="1.13.12.19"/>
    </reaction>
</comment>